<feature type="transmembrane region" description="Helical" evidence="6">
    <location>
        <begin position="206"/>
        <end position="227"/>
    </location>
</feature>
<feature type="transmembrane region" description="Helical" evidence="6">
    <location>
        <begin position="181"/>
        <end position="200"/>
    </location>
</feature>
<dbReference type="Pfam" id="PF00528">
    <property type="entry name" value="BPD_transp_1"/>
    <property type="match status" value="1"/>
</dbReference>
<dbReference type="GO" id="GO:0005886">
    <property type="term" value="C:plasma membrane"/>
    <property type="evidence" value="ECO:0007669"/>
    <property type="project" value="UniProtKB-SubCell"/>
</dbReference>
<dbReference type="Gene3D" id="1.10.3720.10">
    <property type="entry name" value="MetI-like"/>
    <property type="match status" value="1"/>
</dbReference>
<dbReference type="Proteomes" id="UP000198145">
    <property type="component" value="Unassembled WGS sequence"/>
</dbReference>
<feature type="domain" description="ABC transmembrane type-1" evidence="7">
    <location>
        <begin position="43"/>
        <end position="224"/>
    </location>
</feature>
<accession>A0A246F4I6</accession>
<dbReference type="RefSeq" id="WP_088421172.1">
    <property type="nucleotide sequence ID" value="NZ_NJBA01000010.1"/>
</dbReference>
<dbReference type="GO" id="GO:0055085">
    <property type="term" value="P:transmembrane transport"/>
    <property type="evidence" value="ECO:0007669"/>
    <property type="project" value="InterPro"/>
</dbReference>
<dbReference type="EMBL" id="NJBA01000010">
    <property type="protein sequence ID" value="OWP48124.1"/>
    <property type="molecule type" value="Genomic_DNA"/>
</dbReference>
<dbReference type="InterPro" id="IPR000515">
    <property type="entry name" value="MetI-like"/>
</dbReference>
<reference evidence="8 9" key="1">
    <citation type="submission" date="2017-06" db="EMBL/GenBank/DDBJ databases">
        <title>Draft genome of Pseudomonas nitroreducens DF05.</title>
        <authorList>
            <person name="Iyer R."/>
        </authorList>
    </citation>
    <scope>NUCLEOTIDE SEQUENCE [LARGE SCALE GENOMIC DNA]</scope>
    <source>
        <strain evidence="8 9">DF05</strain>
    </source>
</reference>
<evidence type="ECO:0000259" key="7">
    <source>
        <dbReference type="PROSITE" id="PS50928"/>
    </source>
</evidence>
<keyword evidence="4 6" id="KW-1133">Transmembrane helix</keyword>
<dbReference type="InterPro" id="IPR051204">
    <property type="entry name" value="ABC_transp_perm/SBD"/>
</dbReference>
<comment type="subcellular location">
    <subcellularLocation>
        <location evidence="1 6">Cell membrane</location>
        <topology evidence="1 6">Multi-pass membrane protein</topology>
    </subcellularLocation>
</comment>
<dbReference type="PANTHER" id="PTHR30177:SF4">
    <property type="entry name" value="OSMOPROTECTANT IMPORT PERMEASE PROTEIN OSMW"/>
    <property type="match status" value="1"/>
</dbReference>
<feature type="transmembrane region" description="Helical" evidence="6">
    <location>
        <begin position="9"/>
        <end position="27"/>
    </location>
</feature>
<feature type="transmembrane region" description="Helical" evidence="6">
    <location>
        <begin position="47"/>
        <end position="69"/>
    </location>
</feature>
<keyword evidence="3 6" id="KW-0812">Transmembrane</keyword>
<keyword evidence="5 6" id="KW-0472">Membrane</keyword>
<dbReference type="FunFam" id="1.10.3720.10:FF:000001">
    <property type="entry name" value="Glycine betaine ABC transporter, permease"/>
    <property type="match status" value="1"/>
</dbReference>
<protein>
    <submittedName>
        <fullName evidence="8">Glycine/betaine ABC transporter permease</fullName>
    </submittedName>
</protein>
<evidence type="ECO:0000313" key="9">
    <source>
        <dbReference type="Proteomes" id="UP000198145"/>
    </source>
</evidence>
<comment type="similarity">
    <text evidence="6">Belongs to the binding-protein-dependent transport system permease family.</text>
</comment>
<dbReference type="CDD" id="cd06261">
    <property type="entry name" value="TM_PBP2"/>
    <property type="match status" value="1"/>
</dbReference>
<dbReference type="SUPFAM" id="SSF161098">
    <property type="entry name" value="MetI-like"/>
    <property type="match status" value="1"/>
</dbReference>
<dbReference type="eggNOG" id="COG1174">
    <property type="taxonomic scope" value="Bacteria"/>
</dbReference>
<gene>
    <name evidence="8" type="ORF">CEG18_24775</name>
</gene>
<evidence type="ECO:0000256" key="1">
    <source>
        <dbReference type="ARBA" id="ARBA00004651"/>
    </source>
</evidence>
<evidence type="ECO:0000256" key="5">
    <source>
        <dbReference type="ARBA" id="ARBA00023136"/>
    </source>
</evidence>
<dbReference type="STRING" id="46680.GCA_000807755_02581"/>
<dbReference type="GO" id="GO:0031460">
    <property type="term" value="P:glycine betaine transport"/>
    <property type="evidence" value="ECO:0007669"/>
    <property type="project" value="UniProtKB-ARBA"/>
</dbReference>
<dbReference type="PANTHER" id="PTHR30177">
    <property type="entry name" value="GLYCINE BETAINE/L-PROLINE TRANSPORT SYSTEM PERMEASE PROTEIN PROW"/>
    <property type="match status" value="1"/>
</dbReference>
<comment type="caution">
    <text evidence="8">The sequence shown here is derived from an EMBL/GenBank/DDBJ whole genome shotgun (WGS) entry which is preliminary data.</text>
</comment>
<organism evidence="8 9">
    <name type="scientific">Pseudomonas nitroreducens</name>
    <dbReference type="NCBI Taxonomy" id="46680"/>
    <lineage>
        <taxon>Bacteria</taxon>
        <taxon>Pseudomonadati</taxon>
        <taxon>Pseudomonadota</taxon>
        <taxon>Gammaproteobacteria</taxon>
        <taxon>Pseudomonadales</taxon>
        <taxon>Pseudomonadaceae</taxon>
        <taxon>Pseudomonas</taxon>
    </lineage>
</organism>
<name>A0A246F4I6_PSENT</name>
<keyword evidence="2 6" id="KW-0813">Transport</keyword>
<dbReference type="InterPro" id="IPR035906">
    <property type="entry name" value="MetI-like_sf"/>
</dbReference>
<dbReference type="PROSITE" id="PS50928">
    <property type="entry name" value="ABC_TM1"/>
    <property type="match status" value="1"/>
</dbReference>
<evidence type="ECO:0000256" key="6">
    <source>
        <dbReference type="RuleBase" id="RU363032"/>
    </source>
</evidence>
<sequence>MVKSTTGKALFGVCFAVVVLALLIHWITPATLWQYREDLLFYLQAHLFLVFVSMLAAVAVGIPAGILLSRPALRGQAERLMQVFNVGNTIPPLAVLAIALAIVGIGNGPAILALFLASLLPIVRNTYEGLRAVPASLKEAATGIGMTPRQVLLRVELPNAVPLIMGGVRVALALNVGSAPLAFLIGANSLGSLIFPGIALDDQSKLLLGAVCTALLALVLDGLVVLFSRTLLERGLTQ</sequence>
<feature type="transmembrane region" description="Helical" evidence="6">
    <location>
        <begin position="90"/>
        <end position="117"/>
    </location>
</feature>
<evidence type="ECO:0000256" key="4">
    <source>
        <dbReference type="ARBA" id="ARBA00022989"/>
    </source>
</evidence>
<evidence type="ECO:0000256" key="2">
    <source>
        <dbReference type="ARBA" id="ARBA00022448"/>
    </source>
</evidence>
<proteinExistence type="inferred from homology"/>
<evidence type="ECO:0000256" key="3">
    <source>
        <dbReference type="ARBA" id="ARBA00022692"/>
    </source>
</evidence>
<evidence type="ECO:0000313" key="8">
    <source>
        <dbReference type="EMBL" id="OWP48124.1"/>
    </source>
</evidence>
<dbReference type="AlphaFoldDB" id="A0A246F4I6"/>